<dbReference type="OMA" id="HWHENVK"/>
<dbReference type="Gene3D" id="2.30.29.30">
    <property type="entry name" value="Pleckstrin-homology domain (PH domain)/Phosphotyrosine-binding domain (PTB)"/>
    <property type="match status" value="1"/>
</dbReference>
<dbReference type="RefSeq" id="NP_984883.2">
    <property type="nucleotide sequence ID" value="NM_210237.2"/>
</dbReference>
<feature type="region of interest" description="Disordered" evidence="2">
    <location>
        <begin position="231"/>
        <end position="291"/>
    </location>
</feature>
<feature type="region of interest" description="Disordered" evidence="2">
    <location>
        <begin position="305"/>
        <end position="357"/>
    </location>
</feature>
<dbReference type="InParanoid" id="Q757J0"/>
<dbReference type="Pfam" id="PF16978">
    <property type="entry name" value="CRIM"/>
    <property type="match status" value="1"/>
</dbReference>
<proteinExistence type="inferred from homology"/>
<gene>
    <name evidence="6" type="ORF">AGOS_AER023C</name>
</gene>
<feature type="compositionally biased region" description="Basic and acidic residues" evidence="2">
    <location>
        <begin position="450"/>
        <end position="461"/>
    </location>
</feature>
<feature type="domain" description="SIN1-type PH" evidence="4">
    <location>
        <begin position="927"/>
        <end position="1028"/>
    </location>
</feature>
<reference evidence="7" key="2">
    <citation type="journal article" date="2013" name="G3 (Bethesda)">
        <title>Genomes of Ashbya fungi isolated from insects reveal four mating-type loci, numerous translocations, lack of transposons, and distinct gene duplications.</title>
        <authorList>
            <person name="Dietrich F.S."/>
            <person name="Voegeli S."/>
            <person name="Kuo S."/>
            <person name="Philippsen P."/>
        </authorList>
    </citation>
    <scope>GENOME REANNOTATION</scope>
    <source>
        <strain evidence="7">ATCC 10895 / CBS 109.51 / FGSC 9923 / NRRL Y-1056</strain>
    </source>
</reference>
<dbReference type="FunFam" id="2.30.29.30:FF:000442">
    <property type="entry name" value="Target of rapamycin complex 2 subunit AVO1"/>
    <property type="match status" value="1"/>
</dbReference>
<dbReference type="GeneID" id="4621085"/>
<dbReference type="Pfam" id="PF23164">
    <property type="entry name" value="UBL_AVO1"/>
    <property type="match status" value="1"/>
</dbReference>
<evidence type="ECO:0000259" key="4">
    <source>
        <dbReference type="Pfam" id="PF16979"/>
    </source>
</evidence>
<evidence type="ECO:0000313" key="6">
    <source>
        <dbReference type="EMBL" id="AAS52707.2"/>
    </source>
</evidence>
<dbReference type="GO" id="GO:0005737">
    <property type="term" value="C:cytoplasm"/>
    <property type="evidence" value="ECO:0000318"/>
    <property type="project" value="GO_Central"/>
</dbReference>
<dbReference type="PANTHER" id="PTHR13335:SF1">
    <property type="entry name" value="TARGET OF RAPAMYCIN COMPLEX 2 SUBUNIT MAPKAP1"/>
    <property type="match status" value="1"/>
</dbReference>
<dbReference type="Pfam" id="PF16979">
    <property type="entry name" value="SIN1_PH"/>
    <property type="match status" value="1"/>
</dbReference>
<dbReference type="GO" id="GO:0005546">
    <property type="term" value="F:phosphatidylinositol-4,5-bisphosphate binding"/>
    <property type="evidence" value="ECO:0000318"/>
    <property type="project" value="GO_Central"/>
</dbReference>
<dbReference type="OrthoDB" id="241990at2759"/>
<feature type="compositionally biased region" description="Polar residues" evidence="2">
    <location>
        <begin position="426"/>
        <end position="446"/>
    </location>
</feature>
<evidence type="ECO:0000259" key="3">
    <source>
        <dbReference type="Pfam" id="PF16978"/>
    </source>
</evidence>
<dbReference type="GO" id="GO:0031932">
    <property type="term" value="C:TORC2 complex"/>
    <property type="evidence" value="ECO:0000318"/>
    <property type="project" value="GO_Central"/>
</dbReference>
<feature type="domain" description="AVO1/Sin1 ubiquitin-like" evidence="5">
    <location>
        <begin position="720"/>
        <end position="807"/>
    </location>
</feature>
<dbReference type="FunCoup" id="Q757J0">
    <property type="interactions" value="285"/>
</dbReference>
<accession>Q757J0</accession>
<organism evidence="6 7">
    <name type="scientific">Eremothecium gossypii (strain ATCC 10895 / CBS 109.51 / FGSC 9923 / NRRL Y-1056)</name>
    <name type="common">Yeast</name>
    <name type="synonym">Ashbya gossypii</name>
    <dbReference type="NCBI Taxonomy" id="284811"/>
    <lineage>
        <taxon>Eukaryota</taxon>
        <taxon>Fungi</taxon>
        <taxon>Dikarya</taxon>
        <taxon>Ascomycota</taxon>
        <taxon>Saccharomycotina</taxon>
        <taxon>Saccharomycetes</taxon>
        <taxon>Saccharomycetales</taxon>
        <taxon>Saccharomycetaceae</taxon>
        <taxon>Eremothecium</taxon>
    </lineage>
</organism>
<feature type="region of interest" description="Disordered" evidence="2">
    <location>
        <begin position="426"/>
        <end position="469"/>
    </location>
</feature>
<dbReference type="STRING" id="284811.Q757J0"/>
<feature type="compositionally biased region" description="Basic and acidic residues" evidence="2">
    <location>
        <begin position="266"/>
        <end position="280"/>
    </location>
</feature>
<sequence length="1039" mass="115185">MDSAVAARLNRLRAGFLKGCPEEDQMKRVIKPYGDATTDEALRQLYVDREGHDLLVHLESPPISESYLGSMMPRTKKMSEERVGADEDKAESVVERSSRVLGARREDAAGAGLELPVLAVNGASEESFAGTSVSSTVSESKYDASQGPGKAKAVKGKSRFRSIFRKKSSTDALRVQGAPKGAPRRTSLYDSSFGFEGIIDEDDDEEDNEDLDAEANKRFFYMNGDLRDSIYPDVSNNSDEPKPKPIKKGNFLDNFSLNPQANIQNHDGRHVAGQKEEESSPPKLGKPRNPETEEDYIIDSFINQKDLEPLELTENPPHDADVRNTSAARASLRSDRPSYVEDADDDEAGGESGLASDAASSYGASLLYSDSSASDFRPNAVMDSSADTGMNPIEYLHYSVPSTRGFAIYTVADDSSSVVNKLSSANRFRGSDTPNSEFKDSGSTPLLSKDGNHSGVSDKKWSASLQPHSKSVRIRNSLPSFIMTGSIKSRAGRQYQHKRSTSDVNRASMQAFPEPLVIKKVNVSDGKPHKSHLSSLLQKTENKADINPLEYFASASGANLPRGSVLDLDVYIQLSKTYKKTPFSIRVKKTASVFETLGYALYCYVTKFRPGDLENDGLVIHEVENPNYFTLNIVDEDGEPFEDNFGLLERTQCIGTVSDNEVVICRVEDNEQFTKNDSMTPLPHDFVKRATTIAETTCRTTSVNNNPPASAMTTISKDDNLTFKVYMYPNTNPRASGTTINIPGYCKIYDLVLQCCKAKALDPTKYHLKPLGKNVLLDSNDLVNKLDGITSLELIKHKDSKSMAVEKLRQRRPSLPTIQGSYMFNELTLDLGDQFIRAGDTANTKREDMVPGQNGGSKTTNNANKKYHSIYKLGISRQHSLTAGHGAGIGGGIFRNKNSSKSSLTTNTQPPNVLAGGSSYKDMFAGAYYKYKVWRRQQVSFINKHERTLAIDGDYIYIIPPENGYHWHQETGKTKSFHISQVSLVKRSKRVPEYFKIFVIKPNNEKRYYFEAVSPEECVEIVTRLQNLSGAYKMNRKIK</sequence>
<dbReference type="AlphaFoldDB" id="Q757J0"/>
<dbReference type="InterPro" id="IPR031313">
    <property type="entry name" value="Sin1_PH_dom"/>
</dbReference>
<dbReference type="InterPro" id="IPR031567">
    <property type="entry name" value="CRIM_dom"/>
</dbReference>
<protein>
    <submittedName>
        <fullName evidence="6">AER023Cp</fullName>
    </submittedName>
</protein>
<evidence type="ECO:0000259" key="5">
    <source>
        <dbReference type="Pfam" id="PF23164"/>
    </source>
</evidence>
<dbReference type="HOGENOM" id="CLU_008055_0_0_1"/>
<evidence type="ECO:0000256" key="2">
    <source>
        <dbReference type="SAM" id="MobiDB-lite"/>
    </source>
</evidence>
<keyword evidence="7" id="KW-1185">Reference proteome</keyword>
<feature type="compositionally biased region" description="Polar residues" evidence="2">
    <location>
        <begin position="253"/>
        <end position="265"/>
    </location>
</feature>
<name>Q757J0_EREGS</name>
<dbReference type="EMBL" id="AE016818">
    <property type="protein sequence ID" value="AAS52707.2"/>
    <property type="molecule type" value="Genomic_DNA"/>
</dbReference>
<dbReference type="PANTHER" id="PTHR13335">
    <property type="entry name" value="TARGET OF RAPAMYCIN COMPLEX 2 SUBUNIT MAPKAP1"/>
    <property type="match status" value="1"/>
</dbReference>
<dbReference type="Proteomes" id="UP000000591">
    <property type="component" value="Chromosome V"/>
</dbReference>
<reference evidence="6 7" key="1">
    <citation type="journal article" date="2004" name="Science">
        <title>The Ashbya gossypii genome as a tool for mapping the ancient Saccharomyces cerevisiae genome.</title>
        <authorList>
            <person name="Dietrich F.S."/>
            <person name="Voegeli S."/>
            <person name="Brachat S."/>
            <person name="Lerch A."/>
            <person name="Gates K."/>
            <person name="Steiner S."/>
            <person name="Mohr C."/>
            <person name="Pohlmann R."/>
            <person name="Luedi P."/>
            <person name="Choi S."/>
            <person name="Wing R.A."/>
            <person name="Flavier A."/>
            <person name="Gaffney T.D."/>
            <person name="Philippsen P."/>
        </authorList>
    </citation>
    <scope>NUCLEOTIDE SEQUENCE [LARGE SCALE GENOMIC DNA]</scope>
    <source>
        <strain evidence="7">ATCC 10895 / CBS 109.51 / FGSC 9923 / NRRL Y-1056</strain>
    </source>
</reference>
<evidence type="ECO:0000256" key="1">
    <source>
        <dbReference type="ARBA" id="ARBA00009407"/>
    </source>
</evidence>
<evidence type="ECO:0000313" key="7">
    <source>
        <dbReference type="Proteomes" id="UP000000591"/>
    </source>
</evidence>
<dbReference type="GO" id="GO:0005886">
    <property type="term" value="C:plasma membrane"/>
    <property type="evidence" value="ECO:0000318"/>
    <property type="project" value="GO_Central"/>
</dbReference>
<comment type="similarity">
    <text evidence="1">Belongs to the SIN1 family.</text>
</comment>
<dbReference type="InterPro" id="IPR011993">
    <property type="entry name" value="PH-like_dom_sf"/>
</dbReference>
<feature type="domain" description="CRIM" evidence="3">
    <location>
        <begin position="530"/>
        <end position="676"/>
    </location>
</feature>
<dbReference type="InterPro" id="IPR008828">
    <property type="entry name" value="Sin1/Avo1"/>
</dbReference>
<dbReference type="eggNOG" id="KOG3739">
    <property type="taxonomic scope" value="Eukaryota"/>
</dbReference>
<dbReference type="KEGG" id="ago:AGOS_AER023C"/>
<dbReference type="GO" id="GO:0038203">
    <property type="term" value="P:TORC2 signaling"/>
    <property type="evidence" value="ECO:0000318"/>
    <property type="project" value="GO_Central"/>
</dbReference>
<dbReference type="InterPro" id="IPR056385">
    <property type="entry name" value="UBL_AVO1/Sin1"/>
</dbReference>